<dbReference type="SUPFAM" id="SSF56112">
    <property type="entry name" value="Protein kinase-like (PK-like)"/>
    <property type="match status" value="1"/>
</dbReference>
<feature type="binding site" evidence="7">
    <location>
        <position position="55"/>
    </location>
    <ligand>
        <name>ATP</name>
        <dbReference type="ChEBI" id="CHEBI:30616"/>
    </ligand>
</feature>
<feature type="region of interest" description="Disordered" evidence="8">
    <location>
        <begin position="332"/>
        <end position="489"/>
    </location>
</feature>
<gene>
    <name evidence="10" type="primary">stkP_3</name>
    <name evidence="10" type="ORF">Mal48_47320</name>
</gene>
<dbReference type="CDD" id="cd14014">
    <property type="entry name" value="STKc_PknB_like"/>
    <property type="match status" value="1"/>
</dbReference>
<dbReference type="InterPro" id="IPR000719">
    <property type="entry name" value="Prot_kinase_dom"/>
</dbReference>
<dbReference type="SMART" id="SM00220">
    <property type="entry name" value="S_TKc"/>
    <property type="match status" value="1"/>
</dbReference>
<evidence type="ECO:0000256" key="6">
    <source>
        <dbReference type="ARBA" id="ARBA00022840"/>
    </source>
</evidence>
<dbReference type="GO" id="GO:0005524">
    <property type="term" value="F:ATP binding"/>
    <property type="evidence" value="ECO:0007669"/>
    <property type="project" value="UniProtKB-UniRule"/>
</dbReference>
<evidence type="ECO:0000313" key="10">
    <source>
        <dbReference type="EMBL" id="QDT35455.1"/>
    </source>
</evidence>
<keyword evidence="6 7" id="KW-0067">ATP-binding</keyword>
<feature type="compositionally biased region" description="Basic and acidic residues" evidence="8">
    <location>
        <begin position="422"/>
        <end position="436"/>
    </location>
</feature>
<feature type="compositionally biased region" description="Polar residues" evidence="8">
    <location>
        <begin position="536"/>
        <end position="546"/>
    </location>
</feature>
<accession>A0A517QUZ0</accession>
<dbReference type="Pfam" id="PF00069">
    <property type="entry name" value="Pkinase"/>
    <property type="match status" value="1"/>
</dbReference>
<dbReference type="Gene3D" id="3.30.200.20">
    <property type="entry name" value="Phosphorylase Kinase, domain 1"/>
    <property type="match status" value="1"/>
</dbReference>
<protein>
    <recommendedName>
        <fullName evidence="1">non-specific serine/threonine protein kinase</fullName>
        <ecNumber evidence="1">2.7.11.1</ecNumber>
    </recommendedName>
</protein>
<dbReference type="PROSITE" id="PS00108">
    <property type="entry name" value="PROTEIN_KINASE_ST"/>
    <property type="match status" value="1"/>
</dbReference>
<evidence type="ECO:0000256" key="2">
    <source>
        <dbReference type="ARBA" id="ARBA00022527"/>
    </source>
</evidence>
<dbReference type="PROSITE" id="PS00107">
    <property type="entry name" value="PROTEIN_KINASE_ATP"/>
    <property type="match status" value="1"/>
</dbReference>
<dbReference type="EMBL" id="CP036267">
    <property type="protein sequence ID" value="QDT35455.1"/>
    <property type="molecule type" value="Genomic_DNA"/>
</dbReference>
<dbReference type="GO" id="GO:0004674">
    <property type="term" value="F:protein serine/threonine kinase activity"/>
    <property type="evidence" value="ECO:0007669"/>
    <property type="project" value="UniProtKB-KW"/>
</dbReference>
<keyword evidence="4 7" id="KW-0547">Nucleotide-binding</keyword>
<dbReference type="PANTHER" id="PTHR43289">
    <property type="entry name" value="MITOGEN-ACTIVATED PROTEIN KINASE KINASE KINASE 20-RELATED"/>
    <property type="match status" value="1"/>
</dbReference>
<feature type="domain" description="Protein kinase" evidence="9">
    <location>
        <begin position="26"/>
        <end position="292"/>
    </location>
</feature>
<feature type="compositionally biased region" description="Basic and acidic residues" evidence="8">
    <location>
        <begin position="356"/>
        <end position="365"/>
    </location>
</feature>
<proteinExistence type="predicted"/>
<organism evidence="10 11">
    <name type="scientific">Thalassoglobus polymorphus</name>
    <dbReference type="NCBI Taxonomy" id="2527994"/>
    <lineage>
        <taxon>Bacteria</taxon>
        <taxon>Pseudomonadati</taxon>
        <taxon>Planctomycetota</taxon>
        <taxon>Planctomycetia</taxon>
        <taxon>Planctomycetales</taxon>
        <taxon>Planctomycetaceae</taxon>
        <taxon>Thalassoglobus</taxon>
    </lineage>
</organism>
<dbReference type="InterPro" id="IPR011050">
    <property type="entry name" value="Pectin_lyase_fold/virulence"/>
</dbReference>
<dbReference type="PROSITE" id="PS50011">
    <property type="entry name" value="PROTEIN_KINASE_DOM"/>
    <property type="match status" value="1"/>
</dbReference>
<reference evidence="10 11" key="1">
    <citation type="submission" date="2019-02" db="EMBL/GenBank/DDBJ databases">
        <title>Deep-cultivation of Planctomycetes and their phenomic and genomic characterization uncovers novel biology.</title>
        <authorList>
            <person name="Wiegand S."/>
            <person name="Jogler M."/>
            <person name="Boedeker C."/>
            <person name="Pinto D."/>
            <person name="Vollmers J."/>
            <person name="Rivas-Marin E."/>
            <person name="Kohn T."/>
            <person name="Peeters S.H."/>
            <person name="Heuer A."/>
            <person name="Rast P."/>
            <person name="Oberbeckmann S."/>
            <person name="Bunk B."/>
            <person name="Jeske O."/>
            <person name="Meyerdierks A."/>
            <person name="Storesund J.E."/>
            <person name="Kallscheuer N."/>
            <person name="Luecker S."/>
            <person name="Lage O.M."/>
            <person name="Pohl T."/>
            <person name="Merkel B.J."/>
            <person name="Hornburger P."/>
            <person name="Mueller R.-W."/>
            <person name="Bruemmer F."/>
            <person name="Labrenz M."/>
            <person name="Spormann A.M."/>
            <person name="Op den Camp H."/>
            <person name="Overmann J."/>
            <person name="Amann R."/>
            <person name="Jetten M.S.M."/>
            <person name="Mascher T."/>
            <person name="Medema M.H."/>
            <person name="Devos D.P."/>
            <person name="Kaster A.-K."/>
            <person name="Ovreas L."/>
            <person name="Rohde M."/>
            <person name="Galperin M.Y."/>
            <person name="Jogler C."/>
        </authorList>
    </citation>
    <scope>NUCLEOTIDE SEQUENCE [LARGE SCALE GENOMIC DNA]</scope>
    <source>
        <strain evidence="10 11">Mal48</strain>
    </source>
</reference>
<evidence type="ECO:0000313" key="11">
    <source>
        <dbReference type="Proteomes" id="UP000315724"/>
    </source>
</evidence>
<evidence type="ECO:0000256" key="8">
    <source>
        <dbReference type="SAM" id="MobiDB-lite"/>
    </source>
</evidence>
<dbReference type="PANTHER" id="PTHR43289:SF6">
    <property type="entry name" value="SERINE_THREONINE-PROTEIN KINASE NEKL-3"/>
    <property type="match status" value="1"/>
</dbReference>
<dbReference type="OrthoDB" id="207139at2"/>
<evidence type="ECO:0000256" key="3">
    <source>
        <dbReference type="ARBA" id="ARBA00022679"/>
    </source>
</evidence>
<feature type="region of interest" description="Disordered" evidence="8">
    <location>
        <begin position="1320"/>
        <end position="1347"/>
    </location>
</feature>
<keyword evidence="2" id="KW-0723">Serine/threonine-protein kinase</keyword>
<evidence type="ECO:0000256" key="1">
    <source>
        <dbReference type="ARBA" id="ARBA00012513"/>
    </source>
</evidence>
<keyword evidence="5 10" id="KW-0418">Kinase</keyword>
<keyword evidence="3 10" id="KW-0808">Transferase</keyword>
<sequence length="1347" mass="147848">MTSDSQSLSFKPSGHVQADLKKLGKYRIVRRIGAGGMGTVYLAEDTLLGRTVALKVLPKERAENPILIRRFQSEARASAMLTHDNIVSVFDADQADGYLYIALEFVDGIDLHQWMKKRERIPVKRSINIIKQVAAALQHAHEKKLVHRDIKPANIMIAKDGTVKLADMGLARSIDETLDTTITRAGTTVGTVDYMSPEQAANSKHADIRSDIYSLGCTWFHMLTGTPPYPEGDLTNKLRAHSEKPIPDPRDFNDSVSEALVAVIHRMMSKKKQDRYQTPDELLDDLNNTPNLEADSNQLLATLLAEEEDDEMSFSSEDDDSLDFVVQEETQSKLLKKSEYPTAPSTSLNVPKRGKEKAEQSDDKLGAQQKQRPPKRTQNEEESAEPVTQETPIHRQPLKRVRSAEELHEPEPIAPTPRKRKSAPEKKNAFKSDSKKSAKKKNSQRPKEQNKPQSIKNPTKANPAKKKKAALTSKSLGKESRSSKKSAPVSISLDWRKAGGILIGIAGVIALFFWGYSKFGGDSGIPLVNPYDETSENGTSKNSQDLALNEEGVSSKSEKDRNLQNQSGNSQTTGDRDARQGLPPRWVIADRERPKDTNVERFRVQRGQKGRSTFLNLSQAIHSVSDRSCNIELPQELYDDLQPVSLSLKERLTIRGGGEGSVLTYRAISQEETELPKPWLRVEGGALELVGLNFMISNSSKHPLEFLQLDGTDLILRDCTFTSLSDASTTLAAIQGKSSNGNQILIDNCLIRGDHFSAVNIKHVSCDLYCHNSLLISKSDPLVRVGVGPGKVDQHLQISNSTFCGGTAGIQFVGQDQGQSFGNCRLDWQRSISIGQAAPSAAIQLVNIPAKESTKQVSLKTQHVLFFNQPVLTEVVVENVSVESVLNVEKWKSFWKTTLPGSDVIEVEQAGDLFKNPVLVTAADVSERLKEFLEPGAGERSQLGVDFESVATIEPVAVERQQVLEKISHQVAQHQPMVFKGKTVRFDLSRADRFPKFLASPECPDGTTVICYGAGVRTLPPVTLTNRRLRIRFEQSSGMALTVSPKSVAQAAPMFLVEGGEVQIEEARVELRATNTESPSPLFLKVRQGGSVQIVRSQISQRFNKTNPRTLIAFEANSTSQHNLVSIESSMLSSPGPLVSLDATNQSIQLVDSILVSGADAMTMKGETPVGFVDVKQSTFSHAKAAFATTGSQQPIVVFVSDSVFAPSITDPSESSILKSDSLKTLRASLQWWDISCAYAPQIQTPILVPEERLPGSFPVAWKSFWGPHHVMNPLYGPRAIIFDKKIDDVDKLAPQDFQIAGSSESAIWSATGTPIGATISTIGPREGGNSAEKSSKPGRVNTPKGF</sequence>
<dbReference type="KEGG" id="tpol:Mal48_47320"/>
<dbReference type="SUPFAM" id="SSF51126">
    <property type="entry name" value="Pectin lyase-like"/>
    <property type="match status" value="1"/>
</dbReference>
<dbReference type="InterPro" id="IPR008271">
    <property type="entry name" value="Ser/Thr_kinase_AS"/>
</dbReference>
<name>A0A517QUZ0_9PLAN</name>
<dbReference type="Gene3D" id="1.10.510.10">
    <property type="entry name" value="Transferase(Phosphotransferase) domain 1"/>
    <property type="match status" value="1"/>
</dbReference>
<keyword evidence="11" id="KW-1185">Reference proteome</keyword>
<evidence type="ECO:0000256" key="5">
    <source>
        <dbReference type="ARBA" id="ARBA00022777"/>
    </source>
</evidence>
<dbReference type="InterPro" id="IPR017441">
    <property type="entry name" value="Protein_kinase_ATP_BS"/>
</dbReference>
<dbReference type="Proteomes" id="UP000315724">
    <property type="component" value="Chromosome"/>
</dbReference>
<dbReference type="FunFam" id="1.10.510.10:FF:000021">
    <property type="entry name" value="Serine/threonine protein kinase"/>
    <property type="match status" value="1"/>
</dbReference>
<feature type="region of interest" description="Disordered" evidence="8">
    <location>
        <begin position="269"/>
        <end position="292"/>
    </location>
</feature>
<feature type="compositionally biased region" description="Basic and acidic residues" evidence="8">
    <location>
        <begin position="402"/>
        <end position="411"/>
    </location>
</feature>
<evidence type="ECO:0000256" key="7">
    <source>
        <dbReference type="PROSITE-ProRule" id="PRU10141"/>
    </source>
</evidence>
<evidence type="ECO:0000256" key="4">
    <source>
        <dbReference type="ARBA" id="ARBA00022741"/>
    </source>
</evidence>
<dbReference type="EC" id="2.7.11.1" evidence="1"/>
<dbReference type="InterPro" id="IPR011009">
    <property type="entry name" value="Kinase-like_dom_sf"/>
</dbReference>
<dbReference type="RefSeq" id="WP_145205049.1">
    <property type="nucleotide sequence ID" value="NZ_CP036267.1"/>
</dbReference>
<feature type="region of interest" description="Disordered" evidence="8">
    <location>
        <begin position="534"/>
        <end position="589"/>
    </location>
</feature>
<feature type="compositionally biased region" description="Polar residues" evidence="8">
    <location>
        <begin position="563"/>
        <end position="573"/>
    </location>
</feature>
<evidence type="ECO:0000259" key="9">
    <source>
        <dbReference type="PROSITE" id="PS50011"/>
    </source>
</evidence>